<dbReference type="SUPFAM" id="SSF46785">
    <property type="entry name" value="Winged helix' DNA-binding domain"/>
    <property type="match status" value="1"/>
</dbReference>
<gene>
    <name evidence="6" type="ORF">BBI10_08815</name>
</gene>
<dbReference type="InterPro" id="IPR036388">
    <property type="entry name" value="WH-like_DNA-bd_sf"/>
</dbReference>
<feature type="domain" description="HTH lysR-type" evidence="5">
    <location>
        <begin position="4"/>
        <end position="61"/>
    </location>
</feature>
<accession>A0A1C2E6H9</accession>
<dbReference type="EMBL" id="MDEN01000059">
    <property type="protein sequence ID" value="OCX22597.1"/>
    <property type="molecule type" value="Genomic_DNA"/>
</dbReference>
<name>A0A1C2E6H9_9PSED</name>
<dbReference type="InterPro" id="IPR036390">
    <property type="entry name" value="WH_DNA-bd_sf"/>
</dbReference>
<dbReference type="InterPro" id="IPR058163">
    <property type="entry name" value="LysR-type_TF_proteobact-type"/>
</dbReference>
<dbReference type="FunFam" id="3.40.190.10:FF:000017">
    <property type="entry name" value="Glycine cleavage system transcriptional activator"/>
    <property type="match status" value="1"/>
</dbReference>
<dbReference type="Pfam" id="PF03466">
    <property type="entry name" value="LysR_substrate"/>
    <property type="match status" value="1"/>
</dbReference>
<evidence type="ECO:0000313" key="6">
    <source>
        <dbReference type="EMBL" id="OCX22597.1"/>
    </source>
</evidence>
<comment type="similarity">
    <text evidence="1">Belongs to the LysR transcriptional regulatory family.</text>
</comment>
<dbReference type="Gene3D" id="1.10.10.10">
    <property type="entry name" value="Winged helix-like DNA-binding domain superfamily/Winged helix DNA-binding domain"/>
    <property type="match status" value="1"/>
</dbReference>
<sequence length="302" mass="33260">MKFPPLHALLCFEATGRHASMKGAAGELFVTPAAISQQIAKLEKAVGVTLFIRNTKRLELTAEGKIYLRAIRPALGQISDATQRLMSDNGPNTITVSCTSGFAMQWLLPRLPDFQAICPGIEVLISTTNRLVDLLGDGVDFAVRHGLGRYPGLEVEMLINDRLQPVCSPSLLPDSRYLSSPIDLKSYTLLHDEHREDWALWLRAVGIEDGEAAVHKGSVFVDSNGVIEAALAGMGIALVRRSLIREELASGRLVVPFRATIDTPIAYYLVYDETAILPKSSKQFRDWLVSQATVSQREFTTR</sequence>
<reference evidence="6 7" key="1">
    <citation type="submission" date="2016-08" db="EMBL/GenBank/DDBJ databases">
        <title>Whole genome sequence of Pseudomonas graminis strain UASWS1507, a potential biological control agent for agriculture.</title>
        <authorList>
            <person name="Crovadore J."/>
            <person name="Calmin G."/>
            <person name="Chablais R."/>
            <person name="Cochard B."/>
            <person name="Lefort F."/>
        </authorList>
    </citation>
    <scope>NUCLEOTIDE SEQUENCE [LARGE SCALE GENOMIC DNA]</scope>
    <source>
        <strain evidence="6 7">UASWS1507</strain>
    </source>
</reference>
<dbReference type="Gene3D" id="3.40.190.10">
    <property type="entry name" value="Periplasmic binding protein-like II"/>
    <property type="match status" value="2"/>
</dbReference>
<keyword evidence="2" id="KW-0805">Transcription regulation</keyword>
<evidence type="ECO:0000256" key="3">
    <source>
        <dbReference type="ARBA" id="ARBA00023125"/>
    </source>
</evidence>
<evidence type="ECO:0000256" key="4">
    <source>
        <dbReference type="ARBA" id="ARBA00023163"/>
    </source>
</evidence>
<dbReference type="NCBIfam" id="NF008352">
    <property type="entry name" value="PRK11139.1"/>
    <property type="match status" value="1"/>
</dbReference>
<dbReference type="GO" id="GO:0043565">
    <property type="term" value="F:sequence-specific DNA binding"/>
    <property type="evidence" value="ECO:0007669"/>
    <property type="project" value="TreeGrafter"/>
</dbReference>
<protein>
    <submittedName>
        <fullName evidence="6">LysR family transcriptional regulator</fullName>
    </submittedName>
</protein>
<dbReference type="PROSITE" id="PS50931">
    <property type="entry name" value="HTH_LYSR"/>
    <property type="match status" value="1"/>
</dbReference>
<proteinExistence type="inferred from homology"/>
<evidence type="ECO:0000313" key="7">
    <source>
        <dbReference type="Proteomes" id="UP000095143"/>
    </source>
</evidence>
<evidence type="ECO:0000256" key="2">
    <source>
        <dbReference type="ARBA" id="ARBA00023015"/>
    </source>
</evidence>
<evidence type="ECO:0000259" key="5">
    <source>
        <dbReference type="PROSITE" id="PS50931"/>
    </source>
</evidence>
<keyword evidence="4" id="KW-0804">Transcription</keyword>
<dbReference type="InterPro" id="IPR005119">
    <property type="entry name" value="LysR_subst-bd"/>
</dbReference>
<dbReference type="AlphaFoldDB" id="A0A1C2E6H9"/>
<comment type="caution">
    <text evidence="6">The sequence shown here is derived from an EMBL/GenBank/DDBJ whole genome shotgun (WGS) entry which is preliminary data.</text>
</comment>
<dbReference type="RefSeq" id="WP_065988075.1">
    <property type="nucleotide sequence ID" value="NZ_MDEN01000059.1"/>
</dbReference>
<keyword evidence="3" id="KW-0238">DNA-binding</keyword>
<dbReference type="InterPro" id="IPR000847">
    <property type="entry name" value="LysR_HTH_N"/>
</dbReference>
<dbReference type="CDD" id="cd08432">
    <property type="entry name" value="PBP2_GcdR_TrpI_HvrB_AmpR_like"/>
    <property type="match status" value="1"/>
</dbReference>
<evidence type="ECO:0000256" key="1">
    <source>
        <dbReference type="ARBA" id="ARBA00009437"/>
    </source>
</evidence>
<dbReference type="Proteomes" id="UP000095143">
    <property type="component" value="Unassembled WGS sequence"/>
</dbReference>
<dbReference type="OrthoDB" id="5526340at2"/>
<dbReference type="SUPFAM" id="SSF53850">
    <property type="entry name" value="Periplasmic binding protein-like II"/>
    <property type="match status" value="1"/>
</dbReference>
<dbReference type="PANTHER" id="PTHR30537:SF26">
    <property type="entry name" value="GLYCINE CLEAVAGE SYSTEM TRANSCRIPTIONAL ACTIVATOR"/>
    <property type="match status" value="1"/>
</dbReference>
<dbReference type="GO" id="GO:0003700">
    <property type="term" value="F:DNA-binding transcription factor activity"/>
    <property type="evidence" value="ECO:0007669"/>
    <property type="project" value="InterPro"/>
</dbReference>
<dbReference type="Pfam" id="PF00126">
    <property type="entry name" value="HTH_1"/>
    <property type="match status" value="1"/>
</dbReference>
<dbReference type="GO" id="GO:0006351">
    <property type="term" value="P:DNA-templated transcription"/>
    <property type="evidence" value="ECO:0007669"/>
    <property type="project" value="TreeGrafter"/>
</dbReference>
<dbReference type="PANTHER" id="PTHR30537">
    <property type="entry name" value="HTH-TYPE TRANSCRIPTIONAL REGULATOR"/>
    <property type="match status" value="1"/>
</dbReference>
<organism evidence="6 7">
    <name type="scientific">Pseudomonas graminis</name>
    <dbReference type="NCBI Taxonomy" id="158627"/>
    <lineage>
        <taxon>Bacteria</taxon>
        <taxon>Pseudomonadati</taxon>
        <taxon>Pseudomonadota</taxon>
        <taxon>Gammaproteobacteria</taxon>
        <taxon>Pseudomonadales</taxon>
        <taxon>Pseudomonadaceae</taxon>
        <taxon>Pseudomonas</taxon>
    </lineage>
</organism>